<dbReference type="Gene3D" id="3.20.20.10">
    <property type="entry name" value="Alanine racemase"/>
    <property type="match status" value="1"/>
</dbReference>
<dbReference type="EMBL" id="JAFKCU010000002">
    <property type="protein sequence ID" value="MBN7816032.1"/>
    <property type="molecule type" value="Genomic_DNA"/>
</dbReference>
<feature type="modified residue" description="N6-(pyridoxal phosphate)lysine" evidence="2">
    <location>
        <position position="26"/>
    </location>
</feature>
<evidence type="ECO:0000256" key="2">
    <source>
        <dbReference type="HAMAP-Rule" id="MF_02087"/>
    </source>
</evidence>
<keyword evidence="6" id="KW-1185">Reference proteome</keyword>
<evidence type="ECO:0000256" key="3">
    <source>
        <dbReference type="RuleBase" id="RU004514"/>
    </source>
</evidence>
<gene>
    <name evidence="5" type="ORF">J0A69_11355</name>
</gene>
<dbReference type="RefSeq" id="WP_206586666.1">
    <property type="nucleotide sequence ID" value="NZ_JAFKCU010000002.1"/>
</dbReference>
<dbReference type="PROSITE" id="PS01211">
    <property type="entry name" value="UPF0001"/>
    <property type="match status" value="1"/>
</dbReference>
<dbReference type="PIRSF" id="PIRSF004848">
    <property type="entry name" value="YBL036c_PLPDEIII"/>
    <property type="match status" value="1"/>
</dbReference>
<dbReference type="InterPro" id="IPR011078">
    <property type="entry name" value="PyrdxlP_homeostasis"/>
</dbReference>
<evidence type="ECO:0000256" key="1">
    <source>
        <dbReference type="ARBA" id="ARBA00022898"/>
    </source>
</evidence>
<comment type="function">
    <text evidence="2">Pyridoxal 5'-phosphate (PLP)-binding protein, which is involved in PLP homeostasis.</text>
</comment>
<dbReference type="SUPFAM" id="SSF51419">
    <property type="entry name" value="PLP-binding barrel"/>
    <property type="match status" value="1"/>
</dbReference>
<dbReference type="InterPro" id="IPR029066">
    <property type="entry name" value="PLP-binding_barrel"/>
</dbReference>
<keyword evidence="1 2" id="KW-0663">Pyridoxal phosphate</keyword>
<evidence type="ECO:0000313" key="6">
    <source>
        <dbReference type="Proteomes" id="UP000664480"/>
    </source>
</evidence>
<dbReference type="CDD" id="cd00635">
    <property type="entry name" value="PLPDE_III_YBL036c_like"/>
    <property type="match status" value="1"/>
</dbReference>
<dbReference type="HAMAP" id="MF_02087">
    <property type="entry name" value="PLP_homeostasis"/>
    <property type="match status" value="1"/>
</dbReference>
<dbReference type="Pfam" id="PF01168">
    <property type="entry name" value="Ala_racemase_N"/>
    <property type="match status" value="1"/>
</dbReference>
<organism evidence="5 6">
    <name type="scientific">Algoriphagus pacificus</name>
    <dbReference type="NCBI Taxonomy" id="2811234"/>
    <lineage>
        <taxon>Bacteria</taxon>
        <taxon>Pseudomonadati</taxon>
        <taxon>Bacteroidota</taxon>
        <taxon>Cytophagia</taxon>
        <taxon>Cytophagales</taxon>
        <taxon>Cyclobacteriaceae</taxon>
        <taxon>Algoriphagus</taxon>
    </lineage>
</organism>
<evidence type="ECO:0000259" key="4">
    <source>
        <dbReference type="Pfam" id="PF01168"/>
    </source>
</evidence>
<dbReference type="InterPro" id="IPR001608">
    <property type="entry name" value="Ala_racemase_N"/>
</dbReference>
<sequence length="222" mass="25087">MDIKANLEAVKKTFINPDCLLVAVSKTKPLADLKEAYACGIRDFGENKVQEIQAKQPEMPEDTRWHMIGHLQSNKVKYIAPFVHLIHGVDSFKLLKEINKQGKKIDRIIPVLLQIHIAEEESKFGFDAKEIQEMIQDPEFTALTHVSVQGLMGMATFTEDENQIRKEFKSLKSLFENLKKETLPAFVEMKELSMGMSGDYLIAQEEGSTMVRIGSAIFGSRG</sequence>
<dbReference type="Proteomes" id="UP000664480">
    <property type="component" value="Unassembled WGS sequence"/>
</dbReference>
<dbReference type="PANTHER" id="PTHR10146">
    <property type="entry name" value="PROLINE SYNTHETASE CO-TRANSCRIBED BACTERIAL HOMOLOG PROTEIN"/>
    <property type="match status" value="1"/>
</dbReference>
<protein>
    <recommendedName>
        <fullName evidence="2">Pyridoxal phosphate homeostasis protein</fullName>
        <shortName evidence="2">PLP homeostasis protein</shortName>
    </recommendedName>
</protein>
<proteinExistence type="inferred from homology"/>
<name>A0ABS3CG79_9BACT</name>
<dbReference type="NCBIfam" id="TIGR00044">
    <property type="entry name" value="YggS family pyridoxal phosphate-dependent enzyme"/>
    <property type="match status" value="1"/>
</dbReference>
<comment type="caution">
    <text evidence="5">The sequence shown here is derived from an EMBL/GenBank/DDBJ whole genome shotgun (WGS) entry which is preliminary data.</text>
</comment>
<evidence type="ECO:0000313" key="5">
    <source>
        <dbReference type="EMBL" id="MBN7816032.1"/>
    </source>
</evidence>
<accession>A0ABS3CG79</accession>
<dbReference type="PANTHER" id="PTHR10146:SF14">
    <property type="entry name" value="PYRIDOXAL PHOSPHATE HOMEOSTASIS PROTEIN"/>
    <property type="match status" value="1"/>
</dbReference>
<comment type="similarity">
    <text evidence="2 3">Belongs to the pyridoxal phosphate-binding protein YggS/PROSC family.</text>
</comment>
<feature type="domain" description="Alanine racemase N-terminal" evidence="4">
    <location>
        <begin position="3"/>
        <end position="220"/>
    </location>
</feature>
<reference evidence="5 6" key="1">
    <citation type="submission" date="2021-03" db="EMBL/GenBank/DDBJ databases">
        <title>novel species isolated from a fishpond in China.</title>
        <authorList>
            <person name="Lu H."/>
            <person name="Cai Z."/>
        </authorList>
    </citation>
    <scope>NUCLEOTIDE SEQUENCE [LARGE SCALE GENOMIC DNA]</scope>
    <source>
        <strain evidence="5 6">YJ13C</strain>
    </source>
</reference>